<keyword evidence="4" id="KW-1185">Reference proteome</keyword>
<dbReference type="GO" id="GO:0005829">
    <property type="term" value="C:cytosol"/>
    <property type="evidence" value="ECO:0007669"/>
    <property type="project" value="TreeGrafter"/>
</dbReference>
<protein>
    <recommendedName>
        <fullName evidence="1">Aminopyrimidine aminohydrolase</fullName>
        <ecNumber evidence="1">3.5.99.2</ecNumber>
    </recommendedName>
</protein>
<name>A0A975TZY9_9PROT</name>
<keyword evidence="1" id="KW-0378">Hydrolase</keyword>
<dbReference type="NCBIfam" id="TIGR04306">
    <property type="entry name" value="salvage_TenA"/>
    <property type="match status" value="1"/>
</dbReference>
<dbReference type="CDD" id="cd19367">
    <property type="entry name" value="TenA_C_ScTHI20-like"/>
    <property type="match status" value="1"/>
</dbReference>
<dbReference type="PANTHER" id="PTHR43198:SF2">
    <property type="entry name" value="SI:CH1073-67J19.1-RELATED"/>
    <property type="match status" value="1"/>
</dbReference>
<feature type="domain" description="Thiaminase-2/PQQC" evidence="2">
    <location>
        <begin position="18"/>
        <end position="227"/>
    </location>
</feature>
<dbReference type="EC" id="3.5.99.2" evidence="1"/>
<dbReference type="AlphaFoldDB" id="A0A975TZY9"/>
<comment type="similarity">
    <text evidence="1">Belongs to the TenA family.</text>
</comment>
<dbReference type="InterPro" id="IPR050967">
    <property type="entry name" value="Thiamine_Salvage_TenA"/>
</dbReference>
<organism evidence="3 4">
    <name type="scientific">Elioraea tepida</name>
    <dbReference type="NCBI Taxonomy" id="2843330"/>
    <lineage>
        <taxon>Bacteria</taxon>
        <taxon>Pseudomonadati</taxon>
        <taxon>Pseudomonadota</taxon>
        <taxon>Alphaproteobacteria</taxon>
        <taxon>Acetobacterales</taxon>
        <taxon>Elioraeaceae</taxon>
        <taxon>Elioraea</taxon>
    </lineage>
</organism>
<reference evidence="3" key="1">
    <citation type="submission" date="2021-06" db="EMBL/GenBank/DDBJ databases">
        <title>Elioraea tepida, sp. nov., a moderately thermophilic aerobic anoxygenic phototrophic bacterium isolated from an alkaline siliceous hot spring mat community in Yellowstone National Park, WY, USA.</title>
        <authorList>
            <person name="Saini M.K."/>
            <person name="Yoshida S."/>
            <person name="Sebastian A."/>
            <person name="Hirose S."/>
            <person name="Hara E."/>
            <person name="Tamaki H."/>
            <person name="Soulier N.T."/>
            <person name="Albert I."/>
            <person name="Hanada S."/>
            <person name="Bryant D.A."/>
            <person name="Tank M."/>
        </authorList>
    </citation>
    <scope>NUCLEOTIDE SEQUENCE</scope>
    <source>
        <strain evidence="3">MS-P2</strain>
    </source>
</reference>
<dbReference type="GO" id="GO:0009228">
    <property type="term" value="P:thiamine biosynthetic process"/>
    <property type="evidence" value="ECO:0007669"/>
    <property type="project" value="UniProtKB-KW"/>
</dbReference>
<comment type="function">
    <text evidence="1">Catalyzes an amino-pyrimidine hydrolysis reaction at the C5' of the pyrimidine moiety of thiamine compounds, a reaction that is part of a thiamine salvage pathway.</text>
</comment>
<dbReference type="RefSeq" id="WP_218284556.1">
    <property type="nucleotide sequence ID" value="NZ_CP076448.1"/>
</dbReference>
<accession>A0A975TZY9</accession>
<evidence type="ECO:0000313" key="4">
    <source>
        <dbReference type="Proteomes" id="UP000694001"/>
    </source>
</evidence>
<dbReference type="PANTHER" id="PTHR43198">
    <property type="entry name" value="BIFUNCTIONAL TH2 PROTEIN"/>
    <property type="match status" value="1"/>
</dbReference>
<evidence type="ECO:0000256" key="1">
    <source>
        <dbReference type="RuleBase" id="RU363093"/>
    </source>
</evidence>
<keyword evidence="1" id="KW-0784">Thiamine biosynthesis</keyword>
<gene>
    <name evidence="3" type="primary">tenA</name>
    <name evidence="3" type="ORF">KO353_10125</name>
</gene>
<comment type="pathway">
    <text evidence="1">Cofactor biosynthesis; thiamine diphosphate biosynthesis.</text>
</comment>
<comment type="catalytic activity">
    <reaction evidence="1">
        <text>thiamine + H2O = 5-(2-hydroxyethyl)-4-methylthiazole + 4-amino-5-hydroxymethyl-2-methylpyrimidine + H(+)</text>
        <dbReference type="Rhea" id="RHEA:17509"/>
        <dbReference type="ChEBI" id="CHEBI:15377"/>
        <dbReference type="ChEBI" id="CHEBI:15378"/>
        <dbReference type="ChEBI" id="CHEBI:16892"/>
        <dbReference type="ChEBI" id="CHEBI:17957"/>
        <dbReference type="ChEBI" id="CHEBI:18385"/>
        <dbReference type="EC" id="3.5.99.2"/>
    </reaction>
</comment>
<dbReference type="Pfam" id="PF03070">
    <property type="entry name" value="TENA_THI-4"/>
    <property type="match status" value="1"/>
</dbReference>
<dbReference type="EMBL" id="CP076448">
    <property type="protein sequence ID" value="QXM23669.1"/>
    <property type="molecule type" value="Genomic_DNA"/>
</dbReference>
<dbReference type="InterPro" id="IPR027574">
    <property type="entry name" value="Thiaminase_II"/>
</dbReference>
<proteinExistence type="inferred from homology"/>
<sequence>MAADAIAAPGTLFARLRDAARPSWEAYVSHPFVRGLTDGSLPEAAFRRYLTQDYLFLIHFARAYALAVVKHAKLDDMRSAAATLDALLNHEMRLHVEFCAAWGLTEAEMEREPEAEETMAYTRYVLERGLAGDVLDLEVALAPCVIGYAEIGARMTADPALKREGNRYDAWRAMYAGEEFQAVAAEAIARLDRLGAARGAEARFAGLARTFEEACRLEARFWQMGLDAAR</sequence>
<dbReference type="GO" id="GO:0050334">
    <property type="term" value="F:thiaminase activity"/>
    <property type="evidence" value="ECO:0007669"/>
    <property type="project" value="UniProtKB-EC"/>
</dbReference>
<evidence type="ECO:0000259" key="2">
    <source>
        <dbReference type="Pfam" id="PF03070"/>
    </source>
</evidence>
<dbReference type="KEGG" id="elio:KO353_10125"/>
<comment type="catalytic activity">
    <reaction evidence="1">
        <text>4-amino-5-aminomethyl-2-methylpyrimidine + H2O = 4-amino-5-hydroxymethyl-2-methylpyrimidine + NH4(+)</text>
        <dbReference type="Rhea" id="RHEA:31799"/>
        <dbReference type="ChEBI" id="CHEBI:15377"/>
        <dbReference type="ChEBI" id="CHEBI:16892"/>
        <dbReference type="ChEBI" id="CHEBI:28938"/>
        <dbReference type="ChEBI" id="CHEBI:63416"/>
        <dbReference type="EC" id="3.5.99.2"/>
    </reaction>
</comment>
<evidence type="ECO:0000313" key="3">
    <source>
        <dbReference type="EMBL" id="QXM23669.1"/>
    </source>
</evidence>
<dbReference type="InterPro" id="IPR004305">
    <property type="entry name" value="Thiaminase-2/PQQC"/>
</dbReference>
<dbReference type="Proteomes" id="UP000694001">
    <property type="component" value="Chromosome"/>
</dbReference>